<feature type="domain" description="HTH arsR-type" evidence="4">
    <location>
        <begin position="1"/>
        <end position="101"/>
    </location>
</feature>
<dbReference type="PROSITE" id="PS50987">
    <property type="entry name" value="HTH_ARSR_2"/>
    <property type="match status" value="1"/>
</dbReference>
<name>A0ABU7I479_9SPHI</name>
<evidence type="ECO:0000259" key="4">
    <source>
        <dbReference type="PROSITE" id="PS50987"/>
    </source>
</evidence>
<sequence>MDQVELFKALANKARLQILNWLKEPETHFPDYKASCGDNSVGVCVGHIQRKSGLTQSTVSEYLAVLQRAGLVNATRIGQWTYYQRNETAIKALGQLIATTL</sequence>
<dbReference type="EMBL" id="JAZDQT010000001">
    <property type="protein sequence ID" value="MEE1944064.1"/>
    <property type="molecule type" value="Genomic_DNA"/>
</dbReference>
<dbReference type="RefSeq" id="WP_330106445.1">
    <property type="nucleotide sequence ID" value="NZ_JAZDQT010000001.1"/>
</dbReference>
<keyword evidence="1" id="KW-0805">Transcription regulation</keyword>
<evidence type="ECO:0000256" key="1">
    <source>
        <dbReference type="ARBA" id="ARBA00023015"/>
    </source>
</evidence>
<dbReference type="CDD" id="cd00090">
    <property type="entry name" value="HTH_ARSR"/>
    <property type="match status" value="1"/>
</dbReference>
<keyword evidence="3" id="KW-0804">Transcription</keyword>
<dbReference type="Gene3D" id="1.10.10.10">
    <property type="entry name" value="Winged helix-like DNA-binding domain superfamily/Winged helix DNA-binding domain"/>
    <property type="match status" value="1"/>
</dbReference>
<dbReference type="Pfam" id="PF01022">
    <property type="entry name" value="HTH_5"/>
    <property type="match status" value="1"/>
</dbReference>
<dbReference type="InterPro" id="IPR036388">
    <property type="entry name" value="WH-like_DNA-bd_sf"/>
</dbReference>
<dbReference type="InterPro" id="IPR051081">
    <property type="entry name" value="HTH_MetalResp_TranReg"/>
</dbReference>
<evidence type="ECO:0000313" key="6">
    <source>
        <dbReference type="Proteomes" id="UP001336835"/>
    </source>
</evidence>
<accession>A0ABU7I479</accession>
<keyword evidence="6" id="KW-1185">Reference proteome</keyword>
<dbReference type="SUPFAM" id="SSF46785">
    <property type="entry name" value="Winged helix' DNA-binding domain"/>
    <property type="match status" value="1"/>
</dbReference>
<dbReference type="PANTHER" id="PTHR33154:SF33">
    <property type="entry name" value="TRANSCRIPTIONAL REPRESSOR SDPR"/>
    <property type="match status" value="1"/>
</dbReference>
<dbReference type="Proteomes" id="UP001336835">
    <property type="component" value="Unassembled WGS sequence"/>
</dbReference>
<proteinExistence type="predicted"/>
<protein>
    <submittedName>
        <fullName evidence="5">Metalloregulator ArsR/SmtB family transcription factor</fullName>
    </submittedName>
</protein>
<dbReference type="InterPro" id="IPR036390">
    <property type="entry name" value="WH_DNA-bd_sf"/>
</dbReference>
<organism evidence="5 6">
    <name type="scientific">Pedobacter albus</name>
    <dbReference type="NCBI Taxonomy" id="3113905"/>
    <lineage>
        <taxon>Bacteria</taxon>
        <taxon>Pseudomonadati</taxon>
        <taxon>Bacteroidota</taxon>
        <taxon>Sphingobacteriia</taxon>
        <taxon>Sphingobacteriales</taxon>
        <taxon>Sphingobacteriaceae</taxon>
        <taxon>Pedobacter</taxon>
    </lineage>
</organism>
<comment type="caution">
    <text evidence="5">The sequence shown here is derived from an EMBL/GenBank/DDBJ whole genome shotgun (WGS) entry which is preliminary data.</text>
</comment>
<evidence type="ECO:0000256" key="2">
    <source>
        <dbReference type="ARBA" id="ARBA00023125"/>
    </source>
</evidence>
<dbReference type="SMART" id="SM00418">
    <property type="entry name" value="HTH_ARSR"/>
    <property type="match status" value="1"/>
</dbReference>
<reference evidence="5 6" key="1">
    <citation type="submission" date="2024-01" db="EMBL/GenBank/DDBJ databases">
        <title>Pedobacter sp. nov., isolated from fresh soil.</title>
        <authorList>
            <person name="Le N.T.T."/>
        </authorList>
    </citation>
    <scope>NUCLEOTIDE SEQUENCE [LARGE SCALE GENOMIC DNA]</scope>
    <source>
        <strain evidence="5 6">KR3-3</strain>
    </source>
</reference>
<evidence type="ECO:0000313" key="5">
    <source>
        <dbReference type="EMBL" id="MEE1944064.1"/>
    </source>
</evidence>
<gene>
    <name evidence="5" type="ORF">VRU48_03025</name>
</gene>
<keyword evidence="2" id="KW-0238">DNA-binding</keyword>
<dbReference type="InterPro" id="IPR001845">
    <property type="entry name" value="HTH_ArsR_DNA-bd_dom"/>
</dbReference>
<dbReference type="InterPro" id="IPR011991">
    <property type="entry name" value="ArsR-like_HTH"/>
</dbReference>
<dbReference type="PANTHER" id="PTHR33154">
    <property type="entry name" value="TRANSCRIPTIONAL REGULATOR, ARSR FAMILY"/>
    <property type="match status" value="1"/>
</dbReference>
<evidence type="ECO:0000256" key="3">
    <source>
        <dbReference type="ARBA" id="ARBA00023163"/>
    </source>
</evidence>